<feature type="compositionally biased region" description="Acidic residues" evidence="1">
    <location>
        <begin position="450"/>
        <end position="504"/>
    </location>
</feature>
<sequence>MLCGVAVVVVVFLYGGGPHTNSSRGAVRPRTVIVCPVLTATVISYAHLTLGDDVSSAAQSRHSFTKIINLVLQRPGSPALAGRLRHPPHVITARVGPGAQPIKLLFNPFGHAAPKQSSADTNASRTQALPGLPGSETVGSLIPPHAPHIRPRHHPCSHARCTHTHTTRTHHSPVPQQNPEALSESSLSLSLWTLGGAGWKRPSSLTPPRSRLAGAVQICSLPPFRQPFLGEFPSPFPHLTSQTCFLPAEAPGAFFRRGLASLHLESAPPGLLSGPTIALSALYLLCFFCNPADPAGICFFSTPAVGTPSRTREEEEQEEEEARSDREIATSLTRMETAPPVAPTLATARAAQTLTLAAGLLLAAATATVAVVAEERFGSKNERGGTSHANTPVEPSEAGEDGDEDDDDNEEDGDFDEGEEELSEEDGKGYEEPNKNGGKGGSGGAGEENGNGDEAEDQEEGDDDDEDDEPGDDDDDDGSDDEEEVADEEEEEEEDPEEEDDEEDLHPPKKRKK</sequence>
<keyword evidence="3" id="KW-1185">Reference proteome</keyword>
<feature type="compositionally biased region" description="Acidic residues" evidence="1">
    <location>
        <begin position="397"/>
        <end position="424"/>
    </location>
</feature>
<feature type="region of interest" description="Disordered" evidence="1">
    <location>
        <begin position="304"/>
        <end position="332"/>
    </location>
</feature>
<dbReference type="EMBL" id="NMUH01002561">
    <property type="protein sequence ID" value="MQM00752.1"/>
    <property type="molecule type" value="Genomic_DNA"/>
</dbReference>
<feature type="region of interest" description="Disordered" evidence="1">
    <location>
        <begin position="380"/>
        <end position="513"/>
    </location>
</feature>
<gene>
    <name evidence="2" type="ORF">Taro_033493</name>
</gene>
<feature type="compositionally biased region" description="Polar residues" evidence="1">
    <location>
        <begin position="115"/>
        <end position="127"/>
    </location>
</feature>
<reference evidence="2" key="1">
    <citation type="submission" date="2017-07" db="EMBL/GenBank/DDBJ databases">
        <title>Taro Niue Genome Assembly and Annotation.</title>
        <authorList>
            <person name="Atibalentja N."/>
            <person name="Keating K."/>
            <person name="Fields C.J."/>
        </authorList>
    </citation>
    <scope>NUCLEOTIDE SEQUENCE</scope>
    <source>
        <strain evidence="2">Niue_2</strain>
        <tissue evidence="2">Leaf</tissue>
    </source>
</reference>
<evidence type="ECO:0000256" key="1">
    <source>
        <dbReference type="SAM" id="MobiDB-lite"/>
    </source>
</evidence>
<proteinExistence type="predicted"/>
<name>A0A843VTZ2_COLES</name>
<feature type="compositionally biased region" description="Gly residues" evidence="1">
    <location>
        <begin position="437"/>
        <end position="449"/>
    </location>
</feature>
<organism evidence="2 3">
    <name type="scientific">Colocasia esculenta</name>
    <name type="common">Wild taro</name>
    <name type="synonym">Arum esculentum</name>
    <dbReference type="NCBI Taxonomy" id="4460"/>
    <lineage>
        <taxon>Eukaryota</taxon>
        <taxon>Viridiplantae</taxon>
        <taxon>Streptophyta</taxon>
        <taxon>Embryophyta</taxon>
        <taxon>Tracheophyta</taxon>
        <taxon>Spermatophyta</taxon>
        <taxon>Magnoliopsida</taxon>
        <taxon>Liliopsida</taxon>
        <taxon>Araceae</taxon>
        <taxon>Aroideae</taxon>
        <taxon>Colocasieae</taxon>
        <taxon>Colocasia</taxon>
    </lineage>
</organism>
<protein>
    <submittedName>
        <fullName evidence="2">Uncharacterized protein</fullName>
    </submittedName>
</protein>
<dbReference type="AlphaFoldDB" id="A0A843VTZ2"/>
<evidence type="ECO:0000313" key="3">
    <source>
        <dbReference type="Proteomes" id="UP000652761"/>
    </source>
</evidence>
<feature type="compositionally biased region" description="Basic and acidic residues" evidence="1">
    <location>
        <begin position="425"/>
        <end position="434"/>
    </location>
</feature>
<accession>A0A843VTZ2</accession>
<evidence type="ECO:0000313" key="2">
    <source>
        <dbReference type="EMBL" id="MQM00752.1"/>
    </source>
</evidence>
<comment type="caution">
    <text evidence="2">The sequence shown here is derived from an EMBL/GenBank/DDBJ whole genome shotgun (WGS) entry which is preliminary data.</text>
</comment>
<dbReference type="Proteomes" id="UP000652761">
    <property type="component" value="Unassembled WGS sequence"/>
</dbReference>
<feature type="region of interest" description="Disordered" evidence="1">
    <location>
        <begin position="113"/>
        <end position="142"/>
    </location>
</feature>